<dbReference type="AlphaFoldDB" id="A0A1L8TM28"/>
<dbReference type="Proteomes" id="UP000182077">
    <property type="component" value="Unassembled WGS sequence"/>
</dbReference>
<evidence type="ECO:0000256" key="1">
    <source>
        <dbReference type="SAM" id="Phobius"/>
    </source>
</evidence>
<gene>
    <name evidence="2" type="ORF">RV04_GL002105</name>
</gene>
<feature type="transmembrane region" description="Helical" evidence="1">
    <location>
        <begin position="72"/>
        <end position="90"/>
    </location>
</feature>
<name>A0A1L8TM28_9ENTE</name>
<sequence length="267" mass="30346">MNGLVKKGMTGFQLKVLGIITMVMDHLGEFFSFLGIPGWFHWFGRITAPIFLFESSEGFIHTSNRKKYMLRLLVGYWIMGVITSILNNYFAIGDTIVINNIFGTIFLGTVYMQACDYLKKRQTLGKGVLWLIVPTILSILPIIALTIPTVLNSKLMMPLFKIFTFFIPTIFMTEGGVLFVLLAVLFYLFHGKKPLQVTALVIIALITLFTGGVQAAFTTNYQWMMLFAAIPIIMYNGEKGRGMRNFFYIFYPAHIALFAIISFCMQR</sequence>
<proteinExistence type="predicted"/>
<dbReference type="EMBL" id="JXKQ01000006">
    <property type="protein sequence ID" value="OJG45389.1"/>
    <property type="molecule type" value="Genomic_DNA"/>
</dbReference>
<dbReference type="InterPro" id="IPR008875">
    <property type="entry name" value="TraX"/>
</dbReference>
<evidence type="ECO:0000313" key="2">
    <source>
        <dbReference type="EMBL" id="OJG45389.1"/>
    </source>
</evidence>
<organism evidence="2 3">
    <name type="scientific">Enterococcus hermanniensis</name>
    <dbReference type="NCBI Taxonomy" id="249189"/>
    <lineage>
        <taxon>Bacteria</taxon>
        <taxon>Bacillati</taxon>
        <taxon>Bacillota</taxon>
        <taxon>Bacilli</taxon>
        <taxon>Lactobacillales</taxon>
        <taxon>Enterococcaceae</taxon>
        <taxon>Enterococcus</taxon>
    </lineage>
</organism>
<evidence type="ECO:0000313" key="3">
    <source>
        <dbReference type="Proteomes" id="UP000182077"/>
    </source>
</evidence>
<dbReference type="Pfam" id="PF05857">
    <property type="entry name" value="TraX"/>
    <property type="match status" value="1"/>
</dbReference>
<feature type="transmembrane region" description="Helical" evidence="1">
    <location>
        <begin position="162"/>
        <end position="188"/>
    </location>
</feature>
<keyword evidence="1" id="KW-1133">Transmembrane helix</keyword>
<feature type="transmembrane region" description="Helical" evidence="1">
    <location>
        <begin position="127"/>
        <end position="150"/>
    </location>
</feature>
<comment type="caution">
    <text evidence="2">The sequence shown here is derived from an EMBL/GenBank/DDBJ whole genome shotgun (WGS) entry which is preliminary data.</text>
</comment>
<evidence type="ECO:0008006" key="4">
    <source>
        <dbReference type="Google" id="ProtNLM"/>
    </source>
</evidence>
<reference evidence="2 3" key="1">
    <citation type="submission" date="2014-12" db="EMBL/GenBank/DDBJ databases">
        <title>Draft genome sequences of 29 type strains of Enterococci.</title>
        <authorList>
            <person name="Zhong Z."/>
            <person name="Sun Z."/>
            <person name="Liu W."/>
            <person name="Zhang W."/>
            <person name="Zhang H."/>
        </authorList>
    </citation>
    <scope>NUCLEOTIDE SEQUENCE [LARGE SCALE GENOMIC DNA]</scope>
    <source>
        <strain evidence="2 3">DSM 17122</strain>
    </source>
</reference>
<feature type="transmembrane region" description="Helical" evidence="1">
    <location>
        <begin position="195"/>
        <end position="217"/>
    </location>
</feature>
<keyword evidence="1" id="KW-0812">Transmembrane</keyword>
<feature type="transmembrane region" description="Helical" evidence="1">
    <location>
        <begin position="246"/>
        <end position="265"/>
    </location>
</feature>
<keyword evidence="1" id="KW-0472">Membrane</keyword>
<accession>A0A1L8TM28</accession>
<dbReference type="STRING" id="249189.RV04_GL002105"/>
<protein>
    <recommendedName>
        <fullName evidence="4">TraX protein</fullName>
    </recommendedName>
</protein>
<keyword evidence="3" id="KW-1185">Reference proteome</keyword>
<feature type="transmembrane region" description="Helical" evidence="1">
    <location>
        <begin position="96"/>
        <end position="115"/>
    </location>
</feature>